<reference evidence="11" key="1">
    <citation type="journal article" date="2014" name="Nat. Genet.">
        <title>Genome and transcriptome of the porcine whipworm Trichuris suis.</title>
        <authorList>
            <person name="Jex A.R."/>
            <person name="Nejsum P."/>
            <person name="Schwarz E.M."/>
            <person name="Hu L."/>
            <person name="Young N.D."/>
            <person name="Hall R.S."/>
            <person name="Korhonen P.K."/>
            <person name="Liao S."/>
            <person name="Thamsborg S."/>
            <person name="Xia J."/>
            <person name="Xu P."/>
            <person name="Wang S."/>
            <person name="Scheerlinck J.P."/>
            <person name="Hofmann A."/>
            <person name="Sternberg P.W."/>
            <person name="Wang J."/>
            <person name="Gasser R.B."/>
        </authorList>
    </citation>
    <scope>NUCLEOTIDE SEQUENCE [LARGE SCALE GENOMIC DNA]</scope>
    <source>
        <strain evidence="11">DCEP-RM93F</strain>
    </source>
</reference>
<evidence type="ECO:0000313" key="11">
    <source>
        <dbReference type="EMBL" id="KFD67462.1"/>
    </source>
</evidence>
<dbReference type="GO" id="GO:0004722">
    <property type="term" value="F:protein serine/threonine phosphatase activity"/>
    <property type="evidence" value="ECO:0007669"/>
    <property type="project" value="UniProtKB-EC"/>
</dbReference>
<dbReference type="InterPro" id="IPR013078">
    <property type="entry name" value="His_Pase_superF_clade-1"/>
</dbReference>
<dbReference type="Gene3D" id="3.40.50.1240">
    <property type="entry name" value="Phosphoglycerate mutase-like"/>
    <property type="match status" value="1"/>
</dbReference>
<organism evidence="11">
    <name type="scientific">Trichuris suis</name>
    <name type="common">pig whipworm</name>
    <dbReference type="NCBI Taxonomy" id="68888"/>
    <lineage>
        <taxon>Eukaryota</taxon>
        <taxon>Metazoa</taxon>
        <taxon>Ecdysozoa</taxon>
        <taxon>Nematoda</taxon>
        <taxon>Enoplea</taxon>
        <taxon>Dorylaimia</taxon>
        <taxon>Trichinellida</taxon>
        <taxon>Trichuridae</taxon>
        <taxon>Trichuris</taxon>
    </lineage>
</organism>
<evidence type="ECO:0000256" key="1">
    <source>
        <dbReference type="ARBA" id="ARBA00004294"/>
    </source>
</evidence>
<feature type="non-terminal residue" evidence="11">
    <location>
        <position position="300"/>
    </location>
</feature>
<evidence type="ECO:0000256" key="6">
    <source>
        <dbReference type="ARBA" id="ARBA00039765"/>
    </source>
</evidence>
<dbReference type="PANTHER" id="PTHR20935:SF0">
    <property type="entry name" value="SERINE_THREONINE-PROTEIN PHOSPHATASE PGAM5, MITOCHONDRIAL"/>
    <property type="match status" value="1"/>
</dbReference>
<dbReference type="CDD" id="cd07067">
    <property type="entry name" value="HP_PGM_like"/>
    <property type="match status" value="1"/>
</dbReference>
<protein>
    <recommendedName>
        <fullName evidence="6">Serine/threonine-protein phosphatase PGAM5, mitochondrial</fullName>
        <ecNumber evidence="3">3.1.3.16</ecNumber>
    </recommendedName>
    <alternativeName>
        <fullName evidence="8">Phosphoglycerate mutase family member 5 homolog</fullName>
    </alternativeName>
    <alternativeName>
        <fullName evidence="7">Serine/threonine-protein phosphatase Pgam5, mitochondrial</fullName>
    </alternativeName>
</protein>
<keyword evidence="4" id="KW-0496">Mitochondrion</keyword>
<comment type="catalytic activity">
    <reaction evidence="10">
        <text>O-phospho-L-threonyl-[protein] + H2O = L-threonyl-[protein] + phosphate</text>
        <dbReference type="Rhea" id="RHEA:47004"/>
        <dbReference type="Rhea" id="RHEA-COMP:11060"/>
        <dbReference type="Rhea" id="RHEA-COMP:11605"/>
        <dbReference type="ChEBI" id="CHEBI:15377"/>
        <dbReference type="ChEBI" id="CHEBI:30013"/>
        <dbReference type="ChEBI" id="CHEBI:43474"/>
        <dbReference type="ChEBI" id="CHEBI:61977"/>
        <dbReference type="EC" id="3.1.3.16"/>
    </reaction>
</comment>
<dbReference type="PANTHER" id="PTHR20935">
    <property type="entry name" value="PHOSPHOGLYCERATE MUTASE-RELATED"/>
    <property type="match status" value="1"/>
</dbReference>
<dbReference type="Proteomes" id="UP000030758">
    <property type="component" value="Unassembled WGS sequence"/>
</dbReference>
<comment type="subcellular location">
    <subcellularLocation>
        <location evidence="1">Mitochondrion outer membrane</location>
    </subcellularLocation>
</comment>
<dbReference type="GO" id="GO:0005741">
    <property type="term" value="C:mitochondrial outer membrane"/>
    <property type="evidence" value="ECO:0007669"/>
    <property type="project" value="UniProtKB-SubCell"/>
</dbReference>
<evidence type="ECO:0000256" key="8">
    <source>
        <dbReference type="ARBA" id="ARBA00042520"/>
    </source>
</evidence>
<dbReference type="EMBL" id="KL367514">
    <property type="protein sequence ID" value="KFD67462.1"/>
    <property type="molecule type" value="Genomic_DNA"/>
</dbReference>
<name>A0A085NDB6_9BILA</name>
<dbReference type="GO" id="GO:0090141">
    <property type="term" value="P:positive regulation of mitochondrial fission"/>
    <property type="evidence" value="ECO:0007669"/>
    <property type="project" value="TreeGrafter"/>
</dbReference>
<evidence type="ECO:0000256" key="5">
    <source>
        <dbReference type="ARBA" id="ARBA00022801"/>
    </source>
</evidence>
<keyword evidence="4" id="KW-1000">Mitochondrion outer membrane</keyword>
<keyword evidence="5" id="KW-0378">Hydrolase</keyword>
<evidence type="ECO:0000256" key="4">
    <source>
        <dbReference type="ARBA" id="ARBA00022787"/>
    </source>
</evidence>
<dbReference type="Pfam" id="PF00300">
    <property type="entry name" value="His_Phos_1"/>
    <property type="match status" value="1"/>
</dbReference>
<evidence type="ECO:0000256" key="7">
    <source>
        <dbReference type="ARBA" id="ARBA00040722"/>
    </source>
</evidence>
<dbReference type="AlphaFoldDB" id="A0A085NDB6"/>
<keyword evidence="4" id="KW-0472">Membrane</keyword>
<sequence>MIAYSKNKCYLGFLNTALEKLYILDIFSSQLKKRAPVLVSFLAATSKTSDDSFRRKTSVEPRITDQDPLSWDNNWDKRDAESFLPSDKLYEQNTKKVGLADKKAKNKSVSRNLFLVRHGQYYTDGKDKNLTDLGRKQAELCAERLSRLGFHFTRFVSSEKQRAVETASIISRFMQPDDEFQYDSLLNEGSPVRPDPVTSETARKQDLCYYEDGPRIEAAFRRYFHRPAADQTADSFEIFVCHANVIRYFVCRALQIQSNAWRRMSIAHCSITWVKISQSGRVHLRSLGDTGFMPANMITY</sequence>
<evidence type="ECO:0000256" key="10">
    <source>
        <dbReference type="ARBA" id="ARBA00048336"/>
    </source>
</evidence>
<dbReference type="SMART" id="SM00855">
    <property type="entry name" value="PGAM"/>
    <property type="match status" value="1"/>
</dbReference>
<evidence type="ECO:0000256" key="9">
    <source>
        <dbReference type="ARBA" id="ARBA00047761"/>
    </source>
</evidence>
<dbReference type="InterPro" id="IPR029033">
    <property type="entry name" value="His_PPase_superfam"/>
</dbReference>
<gene>
    <name evidence="11" type="ORF">M514_00552</name>
</gene>
<dbReference type="InterPro" id="IPR051021">
    <property type="entry name" value="Mito_Ser/Thr_phosphatase"/>
</dbReference>
<accession>A0A085NDB6</accession>
<comment type="similarity">
    <text evidence="2">Belongs to the phosphoglycerate mutase family. BPG-dependent PGAM subfamily.</text>
</comment>
<dbReference type="EC" id="3.1.3.16" evidence="3"/>
<dbReference type="SUPFAM" id="SSF53254">
    <property type="entry name" value="Phosphoglycerate mutase-like"/>
    <property type="match status" value="1"/>
</dbReference>
<evidence type="ECO:0000256" key="2">
    <source>
        <dbReference type="ARBA" id="ARBA00006717"/>
    </source>
</evidence>
<proteinExistence type="inferred from homology"/>
<evidence type="ECO:0000256" key="3">
    <source>
        <dbReference type="ARBA" id="ARBA00013081"/>
    </source>
</evidence>
<comment type="catalytic activity">
    <reaction evidence="9">
        <text>O-phospho-L-seryl-[protein] + H2O = L-seryl-[protein] + phosphate</text>
        <dbReference type="Rhea" id="RHEA:20629"/>
        <dbReference type="Rhea" id="RHEA-COMP:9863"/>
        <dbReference type="Rhea" id="RHEA-COMP:11604"/>
        <dbReference type="ChEBI" id="CHEBI:15377"/>
        <dbReference type="ChEBI" id="CHEBI:29999"/>
        <dbReference type="ChEBI" id="CHEBI:43474"/>
        <dbReference type="ChEBI" id="CHEBI:83421"/>
        <dbReference type="EC" id="3.1.3.16"/>
    </reaction>
</comment>